<dbReference type="InterPro" id="IPR036388">
    <property type="entry name" value="WH-like_DNA-bd_sf"/>
</dbReference>
<reference evidence="2" key="1">
    <citation type="submission" date="2020-12" db="EMBL/GenBank/DDBJ databases">
        <title>Clostridium thailandense sp. nov., a novel acetogenic bacterium isolated from peat land soil in Thailand.</title>
        <authorList>
            <person name="Chaikitkaew S."/>
            <person name="Birkeland N.K."/>
        </authorList>
    </citation>
    <scope>NUCLEOTIDE SEQUENCE</scope>
    <source>
        <strain evidence="2">DSM 17425</strain>
    </source>
</reference>
<dbReference type="InterPro" id="IPR052509">
    <property type="entry name" value="Metal_resp_DNA-bind_regulator"/>
</dbReference>
<feature type="domain" description="Transcription regulator PadR N-terminal" evidence="1">
    <location>
        <begin position="22"/>
        <end position="95"/>
    </location>
</feature>
<dbReference type="InterPro" id="IPR036390">
    <property type="entry name" value="WH_DNA-bd_sf"/>
</dbReference>
<accession>A0A934HUB1</accession>
<proteinExistence type="predicted"/>
<dbReference type="Proteomes" id="UP000622687">
    <property type="component" value="Unassembled WGS sequence"/>
</dbReference>
<dbReference type="PANTHER" id="PTHR33169:SF14">
    <property type="entry name" value="TRANSCRIPTIONAL REGULATOR RV3488"/>
    <property type="match status" value="1"/>
</dbReference>
<gene>
    <name evidence="2" type="ORF">I6U51_17290</name>
</gene>
<dbReference type="PANTHER" id="PTHR33169">
    <property type="entry name" value="PADR-FAMILY TRANSCRIPTIONAL REGULATOR"/>
    <property type="match status" value="1"/>
</dbReference>
<evidence type="ECO:0000313" key="2">
    <source>
        <dbReference type="EMBL" id="MBI6874430.1"/>
    </source>
</evidence>
<sequence>MVSYEKCSCKGDNLDKFVQTIILKVLYECDTYGYAILKKISESSIMKGTKPDPTGIYRQLKNMEEKGLLMSKKQISDNGNLAKYYSITEDGKQCLLSWVSTLKNYRDSIDLFILEIEKIIE</sequence>
<dbReference type="RefSeq" id="WP_211143809.1">
    <property type="nucleotide sequence ID" value="NZ_JAEEGB010000026.1"/>
</dbReference>
<dbReference type="EMBL" id="JAEEGB010000026">
    <property type="protein sequence ID" value="MBI6874430.1"/>
    <property type="molecule type" value="Genomic_DNA"/>
</dbReference>
<keyword evidence="3" id="KW-1185">Reference proteome</keyword>
<dbReference type="Pfam" id="PF03551">
    <property type="entry name" value="PadR"/>
    <property type="match status" value="1"/>
</dbReference>
<dbReference type="SUPFAM" id="SSF46785">
    <property type="entry name" value="Winged helix' DNA-binding domain"/>
    <property type="match status" value="1"/>
</dbReference>
<protein>
    <submittedName>
        <fullName evidence="2">PadR family transcriptional regulator</fullName>
    </submittedName>
</protein>
<name>A0A934HUB1_9CLOT</name>
<comment type="caution">
    <text evidence="2">The sequence shown here is derived from an EMBL/GenBank/DDBJ whole genome shotgun (WGS) entry which is preliminary data.</text>
</comment>
<dbReference type="AlphaFoldDB" id="A0A934HUB1"/>
<dbReference type="InterPro" id="IPR005149">
    <property type="entry name" value="Tscrpt_reg_PadR_N"/>
</dbReference>
<dbReference type="Gene3D" id="1.10.10.10">
    <property type="entry name" value="Winged helix-like DNA-binding domain superfamily/Winged helix DNA-binding domain"/>
    <property type="match status" value="1"/>
</dbReference>
<evidence type="ECO:0000313" key="3">
    <source>
        <dbReference type="Proteomes" id="UP000622687"/>
    </source>
</evidence>
<organism evidence="2 3">
    <name type="scientific">Clostridium aciditolerans</name>
    <dbReference type="NCBI Taxonomy" id="339861"/>
    <lineage>
        <taxon>Bacteria</taxon>
        <taxon>Bacillati</taxon>
        <taxon>Bacillota</taxon>
        <taxon>Clostridia</taxon>
        <taxon>Eubacteriales</taxon>
        <taxon>Clostridiaceae</taxon>
        <taxon>Clostridium</taxon>
    </lineage>
</organism>
<evidence type="ECO:0000259" key="1">
    <source>
        <dbReference type="Pfam" id="PF03551"/>
    </source>
</evidence>